<keyword evidence="8" id="KW-1185">Reference proteome</keyword>
<dbReference type="InterPro" id="IPR001189">
    <property type="entry name" value="Mn/Fe_SOD"/>
</dbReference>
<evidence type="ECO:0000256" key="4">
    <source>
        <dbReference type="ARBA" id="ARBA00023002"/>
    </source>
</evidence>
<dbReference type="EMBL" id="JOTP01000004">
    <property type="protein sequence ID" value="KEP27462.1"/>
    <property type="molecule type" value="Genomic_DNA"/>
</dbReference>
<dbReference type="GO" id="GO:0004784">
    <property type="term" value="F:superoxide dismutase activity"/>
    <property type="evidence" value="ECO:0007669"/>
    <property type="project" value="UniProtKB-EC"/>
</dbReference>
<dbReference type="PANTHER" id="PTHR11404:SF6">
    <property type="entry name" value="SUPEROXIDE DISMUTASE [MN], MITOCHONDRIAL"/>
    <property type="match status" value="1"/>
</dbReference>
<comment type="caution">
    <text evidence="7">The sequence shown here is derived from an EMBL/GenBank/DDBJ whole genome shotgun (WGS) entry which is preliminary data.</text>
</comment>
<comment type="similarity">
    <text evidence="1">Belongs to the iron/manganese superoxide dismutase family.</text>
</comment>
<dbReference type="InterPro" id="IPR019831">
    <property type="entry name" value="Mn/Fe_SOD_N"/>
</dbReference>
<dbReference type="FunFam" id="1.10.287.990:FF:000001">
    <property type="entry name" value="Superoxide dismutase"/>
    <property type="match status" value="1"/>
</dbReference>
<keyword evidence="4" id="KW-0560">Oxidoreductase</keyword>
<evidence type="ECO:0000259" key="5">
    <source>
        <dbReference type="Pfam" id="PF00081"/>
    </source>
</evidence>
<keyword evidence="3" id="KW-0479">Metal-binding</keyword>
<organism evidence="7 8">
    <name type="scientific">Bacillus zhangzhouensis</name>
    <dbReference type="NCBI Taxonomy" id="1178540"/>
    <lineage>
        <taxon>Bacteria</taxon>
        <taxon>Bacillati</taxon>
        <taxon>Bacillota</taxon>
        <taxon>Bacilli</taxon>
        <taxon>Bacillales</taxon>
        <taxon>Bacillaceae</taxon>
        <taxon>Bacillus</taxon>
    </lineage>
</organism>
<dbReference type="Gene3D" id="3.55.40.20">
    <property type="entry name" value="Iron/manganese superoxide dismutase, C-terminal domain"/>
    <property type="match status" value="1"/>
</dbReference>
<dbReference type="SUPFAM" id="SSF54719">
    <property type="entry name" value="Fe,Mn superoxide dismutase (SOD), C-terminal domain"/>
    <property type="match status" value="1"/>
</dbReference>
<dbReference type="InterPro" id="IPR050265">
    <property type="entry name" value="Fe/Mn_Superoxide_Dismutase"/>
</dbReference>
<dbReference type="SUPFAM" id="SSF46609">
    <property type="entry name" value="Fe,Mn superoxide dismutase (SOD), N-terminal domain"/>
    <property type="match status" value="1"/>
</dbReference>
<reference evidence="7 8" key="1">
    <citation type="submission" date="2012-09" db="EMBL/GenBank/DDBJ databases">
        <title>Genome Sequence of Bacillus sp. DW5-4.</title>
        <authorList>
            <person name="Lai Q."/>
            <person name="Liu Y."/>
            <person name="Shao Z."/>
        </authorList>
    </citation>
    <scope>NUCLEOTIDE SEQUENCE [LARGE SCALE GENOMIC DNA]</scope>
    <source>
        <strain evidence="7 8">DW5-4</strain>
    </source>
</reference>
<dbReference type="PRINTS" id="PR01703">
    <property type="entry name" value="MNSODISMTASE"/>
</dbReference>
<dbReference type="AlphaFoldDB" id="A0A081LDY6"/>
<dbReference type="Gene3D" id="1.10.287.990">
    <property type="entry name" value="Fe,Mn superoxide dismutase (SOD) domain"/>
    <property type="match status" value="1"/>
</dbReference>
<protein>
    <recommendedName>
        <fullName evidence="2">superoxide dismutase</fullName>
        <ecNumber evidence="2">1.15.1.1</ecNumber>
    </recommendedName>
</protein>
<dbReference type="Pfam" id="PF02777">
    <property type="entry name" value="Sod_Fe_C"/>
    <property type="match status" value="1"/>
</dbReference>
<dbReference type="EC" id="1.15.1.1" evidence="2"/>
<evidence type="ECO:0000313" key="8">
    <source>
        <dbReference type="Proteomes" id="UP000028091"/>
    </source>
</evidence>
<accession>A0A081LDY6</accession>
<feature type="domain" description="Manganese/iron superoxide dismutase N-terminal" evidence="5">
    <location>
        <begin position="72"/>
        <end position="152"/>
    </location>
</feature>
<dbReference type="Pfam" id="PF00081">
    <property type="entry name" value="Sod_Fe_N"/>
    <property type="match status" value="1"/>
</dbReference>
<dbReference type="FunFam" id="3.55.40.20:FF:000004">
    <property type="entry name" value="Superoxide dismutase [Fe]"/>
    <property type="match status" value="1"/>
</dbReference>
<dbReference type="InterPro" id="IPR036324">
    <property type="entry name" value="Mn/Fe_SOD_N_sf"/>
</dbReference>
<name>A0A081LDY6_9BACI</name>
<dbReference type="eggNOG" id="COG0605">
    <property type="taxonomic scope" value="Bacteria"/>
</dbReference>
<evidence type="ECO:0000256" key="2">
    <source>
        <dbReference type="ARBA" id="ARBA00012682"/>
    </source>
</evidence>
<dbReference type="PROSITE" id="PS00088">
    <property type="entry name" value="SOD_MN"/>
    <property type="match status" value="1"/>
</dbReference>
<sequence length="273" mass="32461">MNKEEYRMQLKEWLSSFQNVVQDEDIRQKAENLLLKMNDERSSEQEWYELAESIAADMNQPEALRDVAAGGHQLPPLPYRYEALEPYISKEIMYLHHQKHHQSYVDGLNKAEVALKKARRTNDFTMIKHWERELAFHGAGHYLHCIFWFSMSPSGKRKPTGQMLRLIEHSFDSYDAFKSQFSAAAKQVEGVGWAILVWAPRSQRLEILQAERHQLLSQWDVIPLLALDVWEHAYYLQYLNEKAQYVDRWWNVVDWREPEARLKQAQQVKWTPF</sequence>
<dbReference type="InterPro" id="IPR019833">
    <property type="entry name" value="Mn/Fe_SOD_BS"/>
</dbReference>
<dbReference type="InterPro" id="IPR036314">
    <property type="entry name" value="SOD_C_sf"/>
</dbReference>
<evidence type="ECO:0000256" key="1">
    <source>
        <dbReference type="ARBA" id="ARBA00008714"/>
    </source>
</evidence>
<dbReference type="OrthoDB" id="9803125at2"/>
<dbReference type="InterPro" id="IPR019832">
    <property type="entry name" value="Mn/Fe_SOD_C"/>
</dbReference>
<dbReference type="PANTHER" id="PTHR11404">
    <property type="entry name" value="SUPEROXIDE DISMUTASE 2"/>
    <property type="match status" value="1"/>
</dbReference>
<evidence type="ECO:0000313" key="7">
    <source>
        <dbReference type="EMBL" id="KEP27462.1"/>
    </source>
</evidence>
<evidence type="ECO:0000259" key="6">
    <source>
        <dbReference type="Pfam" id="PF02777"/>
    </source>
</evidence>
<dbReference type="GO" id="GO:0046872">
    <property type="term" value="F:metal ion binding"/>
    <property type="evidence" value="ECO:0007669"/>
    <property type="project" value="UniProtKB-KW"/>
</dbReference>
<dbReference type="RefSeq" id="WP_034319241.1">
    <property type="nucleotide sequence ID" value="NZ_JOTP01000004.1"/>
</dbReference>
<gene>
    <name evidence="7" type="ORF">BA70_14135</name>
</gene>
<feature type="domain" description="Manganese/iron superoxide dismutase C-terminal" evidence="6">
    <location>
        <begin position="159"/>
        <end position="259"/>
    </location>
</feature>
<proteinExistence type="inferred from homology"/>
<dbReference type="Proteomes" id="UP000028091">
    <property type="component" value="Unassembled WGS sequence"/>
</dbReference>
<evidence type="ECO:0000256" key="3">
    <source>
        <dbReference type="ARBA" id="ARBA00022723"/>
    </source>
</evidence>